<organism evidence="2 3">
    <name type="scientific">Cupriavidus taiwanensis</name>
    <dbReference type="NCBI Taxonomy" id="164546"/>
    <lineage>
        <taxon>Bacteria</taxon>
        <taxon>Pseudomonadati</taxon>
        <taxon>Pseudomonadota</taxon>
        <taxon>Betaproteobacteria</taxon>
        <taxon>Burkholderiales</taxon>
        <taxon>Burkholderiaceae</taxon>
        <taxon>Cupriavidus</taxon>
    </lineage>
</organism>
<dbReference type="EMBL" id="OFSQ01000034">
    <property type="protein sequence ID" value="SOY62462.1"/>
    <property type="molecule type" value="Genomic_DNA"/>
</dbReference>
<dbReference type="OrthoDB" id="9805815at2"/>
<dbReference type="GO" id="GO:0008199">
    <property type="term" value="F:ferric iron binding"/>
    <property type="evidence" value="ECO:0007669"/>
    <property type="project" value="InterPro"/>
</dbReference>
<sequence length="232" mass="24409">MTAGPAPGASVPADPDAAARRRFLRDLGLLAAAGIGPGLAGAATPAACLLTPAATEGPFYLDDALVRADIRDGRPGQPMRLRIRVVDARHGCVPVPGALVSIWHCDAQGQYSGEGRGDRQARFLRGVQPADSDGVAAFTSVYPGWYPSRAIHIHFKVLLGRAEALTSQLYFSDALNREILGSHPAYRAHGVPSRATAQDPIAGSRPNLMEVRQAADAAGMLEARFTVGIARV</sequence>
<dbReference type="Pfam" id="PF00775">
    <property type="entry name" value="Dioxygenase_C"/>
    <property type="match status" value="1"/>
</dbReference>
<dbReference type="PROSITE" id="PS51318">
    <property type="entry name" value="TAT"/>
    <property type="match status" value="1"/>
</dbReference>
<dbReference type="RefSeq" id="WP_116358167.1">
    <property type="nucleotide sequence ID" value="NZ_LT976854.1"/>
</dbReference>
<name>A0A976A5K5_9BURK</name>
<feature type="domain" description="Intradiol ring-cleavage dioxygenases" evidence="1">
    <location>
        <begin position="62"/>
        <end position="172"/>
    </location>
</feature>
<accession>A0A976A5K5</accession>
<dbReference type="PANTHER" id="PTHR34315">
    <property type="match status" value="1"/>
</dbReference>
<dbReference type="GO" id="GO:0016702">
    <property type="term" value="F:oxidoreductase activity, acting on single donors with incorporation of molecular oxygen, incorporation of two atoms of oxygen"/>
    <property type="evidence" value="ECO:0007669"/>
    <property type="project" value="InterPro"/>
</dbReference>
<evidence type="ECO:0000313" key="3">
    <source>
        <dbReference type="Proteomes" id="UP000256780"/>
    </source>
</evidence>
<proteinExistence type="predicted"/>
<dbReference type="Proteomes" id="UP000256780">
    <property type="component" value="Chromosome CBM2587_b"/>
</dbReference>
<protein>
    <recommendedName>
        <fullName evidence="1">Intradiol ring-cleavage dioxygenases domain-containing protein</fullName>
    </recommendedName>
</protein>
<dbReference type="InterPro" id="IPR006311">
    <property type="entry name" value="TAT_signal"/>
</dbReference>
<dbReference type="InterPro" id="IPR015889">
    <property type="entry name" value="Intradiol_dOase_core"/>
</dbReference>
<dbReference type="SUPFAM" id="SSF49482">
    <property type="entry name" value="Aromatic compound dioxygenase"/>
    <property type="match status" value="1"/>
</dbReference>
<gene>
    <name evidence="2" type="ORF">CBM2587_B50022</name>
</gene>
<dbReference type="Gene3D" id="2.60.130.10">
    <property type="entry name" value="Aromatic compound dioxygenase"/>
    <property type="match status" value="1"/>
</dbReference>
<evidence type="ECO:0000259" key="1">
    <source>
        <dbReference type="Pfam" id="PF00775"/>
    </source>
</evidence>
<evidence type="ECO:0000313" key="2">
    <source>
        <dbReference type="EMBL" id="SOY62462.1"/>
    </source>
</evidence>
<reference evidence="2 3" key="1">
    <citation type="submission" date="2018-01" db="EMBL/GenBank/DDBJ databases">
        <authorList>
            <person name="Clerissi C."/>
        </authorList>
    </citation>
    <scope>NUCLEOTIDE SEQUENCE [LARGE SCALE GENOMIC DNA]</scope>
    <source>
        <strain evidence="2">Cupriavidus sp. LMG 19464</strain>
    </source>
</reference>
<dbReference type="InterPro" id="IPR000627">
    <property type="entry name" value="Intradiol_dOase_C"/>
</dbReference>
<dbReference type="CDD" id="cd03457">
    <property type="entry name" value="intradiol_dioxygenase_like"/>
    <property type="match status" value="1"/>
</dbReference>
<comment type="caution">
    <text evidence="2">The sequence shown here is derived from an EMBL/GenBank/DDBJ whole genome shotgun (WGS) entry which is preliminary data.</text>
</comment>
<dbReference type="AlphaFoldDB" id="A0A976A5K5"/>
<dbReference type="PANTHER" id="PTHR34315:SF1">
    <property type="entry name" value="INTRADIOL RING-CLEAVAGE DIOXYGENASES DOMAIN-CONTAINING PROTEIN-RELATED"/>
    <property type="match status" value="1"/>
</dbReference>